<evidence type="ECO:0000313" key="3">
    <source>
        <dbReference type="Proteomes" id="UP000654471"/>
    </source>
</evidence>
<protein>
    <submittedName>
        <fullName evidence="2">Uncharacterized protein</fullName>
    </submittedName>
</protein>
<dbReference type="RefSeq" id="WP_189304395.1">
    <property type="nucleotide sequence ID" value="NZ_BMRP01000022.1"/>
</dbReference>
<keyword evidence="3" id="KW-1185">Reference proteome</keyword>
<feature type="region of interest" description="Disordered" evidence="1">
    <location>
        <begin position="151"/>
        <end position="173"/>
    </location>
</feature>
<reference evidence="3" key="1">
    <citation type="journal article" date="2019" name="Int. J. Syst. Evol. Microbiol.">
        <title>The Global Catalogue of Microorganisms (GCM) 10K type strain sequencing project: providing services to taxonomists for standard genome sequencing and annotation.</title>
        <authorList>
            <consortium name="The Broad Institute Genomics Platform"/>
            <consortium name="The Broad Institute Genome Sequencing Center for Infectious Disease"/>
            <person name="Wu L."/>
            <person name="Ma J."/>
        </authorList>
    </citation>
    <scope>NUCLEOTIDE SEQUENCE [LARGE SCALE GENOMIC DNA]</scope>
    <source>
        <strain evidence="3">JCM 3399</strain>
    </source>
</reference>
<evidence type="ECO:0000256" key="1">
    <source>
        <dbReference type="SAM" id="MobiDB-lite"/>
    </source>
</evidence>
<organism evidence="2 3">
    <name type="scientific">Streptomyces albospinus</name>
    <dbReference type="NCBI Taxonomy" id="285515"/>
    <lineage>
        <taxon>Bacteria</taxon>
        <taxon>Bacillati</taxon>
        <taxon>Actinomycetota</taxon>
        <taxon>Actinomycetes</taxon>
        <taxon>Kitasatosporales</taxon>
        <taxon>Streptomycetaceae</taxon>
        <taxon>Streptomyces</taxon>
    </lineage>
</organism>
<sequence length="173" mass="18964">MSAPFDLPEPRRVLLGEYPLWDEALALVNQDLAETLPDHGLLQLLGLPSYNEDVAEYVCVALANGEWHGNVVDPDSADNPVLALTAITDAAQETVTECRRQAWPVCDEHGLGMHPREADGQLSWWCAGGKIRRERAHIRAAVGGLAGLVRPPRPRRNRCDGGLPASPQLRRLP</sequence>
<evidence type="ECO:0000313" key="2">
    <source>
        <dbReference type="EMBL" id="GGU82289.1"/>
    </source>
</evidence>
<gene>
    <name evidence="2" type="ORF">GCM10010211_55340</name>
</gene>
<proteinExistence type="predicted"/>
<name>A0ABQ2VE46_9ACTN</name>
<dbReference type="Proteomes" id="UP000654471">
    <property type="component" value="Unassembled WGS sequence"/>
</dbReference>
<dbReference type="EMBL" id="BMRP01000022">
    <property type="protein sequence ID" value="GGU82289.1"/>
    <property type="molecule type" value="Genomic_DNA"/>
</dbReference>
<comment type="caution">
    <text evidence="2">The sequence shown here is derived from an EMBL/GenBank/DDBJ whole genome shotgun (WGS) entry which is preliminary data.</text>
</comment>
<accession>A0ABQ2VE46</accession>